<accession>A0A9W8R6F4</accession>
<keyword evidence="2" id="KW-0732">Signal</keyword>
<feature type="signal peptide" evidence="2">
    <location>
        <begin position="1"/>
        <end position="17"/>
    </location>
</feature>
<evidence type="ECO:0000256" key="2">
    <source>
        <dbReference type="SAM" id="SignalP"/>
    </source>
</evidence>
<name>A0A9W8R6F4_9HYPO</name>
<dbReference type="EMBL" id="JAOQAV010000018">
    <property type="protein sequence ID" value="KAJ4187235.1"/>
    <property type="molecule type" value="Genomic_DNA"/>
</dbReference>
<dbReference type="PANTHER" id="PTHR36182">
    <property type="entry name" value="PROTEIN, PUTATIVE (AFU_ORTHOLOGUE AFUA_6G10930)-RELATED"/>
    <property type="match status" value="1"/>
</dbReference>
<evidence type="ECO:0000313" key="3">
    <source>
        <dbReference type="EMBL" id="KAJ4187235.1"/>
    </source>
</evidence>
<feature type="region of interest" description="Disordered" evidence="1">
    <location>
        <begin position="196"/>
        <end position="355"/>
    </location>
</feature>
<keyword evidence="4" id="KW-1185">Reference proteome</keyword>
<feature type="compositionally biased region" description="Low complexity" evidence="1">
    <location>
        <begin position="261"/>
        <end position="274"/>
    </location>
</feature>
<dbReference type="Gene3D" id="2.70.50.70">
    <property type="match status" value="1"/>
</dbReference>
<proteinExistence type="predicted"/>
<evidence type="ECO:0000256" key="1">
    <source>
        <dbReference type="SAM" id="MobiDB-lite"/>
    </source>
</evidence>
<evidence type="ECO:0008006" key="5">
    <source>
        <dbReference type="Google" id="ProtNLM"/>
    </source>
</evidence>
<sequence length="417" mass="42347">MFAKTFTLASLATFASAHMLMNNPVPYGKSNLNNAPLLADGSDFPCKQRQGTYDLQGASNVYAQGSTQQLSFTGQAVHGGGSCQISITTDENPDKNSVWKVIKSIEGGCPAKGQEGNMGDNADAEDPYKYSYTIPKELAAGKYTIAWTWFNKIGNREMYMNCAPLEVTGSGGSKDHLSSLPDMFVANIGNQCEVPSAKDLQFPNPGSDVDRFNGATEAWGQADGPGCKTGSGGSAPTGGSDTPAPTGGNDSPAPTSGSGGQPTEAQPQPTQAPEKSVPGGVFITVSQPAASQPAMSQPAAEEPAATQAPPTTTAAPAAPGYGSGDGSESGNGSGSGDGADSGSGSPSGGFAAGTACTTEGEWNCIGGSSFQRCASGTWTATQQLSGGVSCTPGQAADIGLVAKRGKRTLRRVQRFRA</sequence>
<feature type="compositionally biased region" description="Gly residues" evidence="1">
    <location>
        <begin position="227"/>
        <end position="236"/>
    </location>
</feature>
<dbReference type="AlphaFoldDB" id="A0A9W8R6F4"/>
<reference evidence="3" key="1">
    <citation type="submission" date="2022-09" db="EMBL/GenBank/DDBJ databases">
        <title>Fusarium specimens isolated from Avocado Roots.</title>
        <authorList>
            <person name="Stajich J."/>
            <person name="Roper C."/>
            <person name="Heimlech-Rivalta G."/>
        </authorList>
    </citation>
    <scope>NUCLEOTIDE SEQUENCE</scope>
    <source>
        <strain evidence="3">A02</strain>
    </source>
</reference>
<protein>
    <recommendedName>
        <fullName evidence="5">Chitin-binding type-4 domain-containing protein</fullName>
    </recommendedName>
</protein>
<feature type="compositionally biased region" description="Gly residues" evidence="1">
    <location>
        <begin position="321"/>
        <end position="351"/>
    </location>
</feature>
<gene>
    <name evidence="3" type="ORF">NW755_007328</name>
</gene>
<dbReference type="Proteomes" id="UP001152087">
    <property type="component" value="Unassembled WGS sequence"/>
</dbReference>
<comment type="caution">
    <text evidence="3">The sequence shown here is derived from an EMBL/GenBank/DDBJ whole genome shotgun (WGS) entry which is preliminary data.</text>
</comment>
<dbReference type="PANTHER" id="PTHR36182:SF2">
    <property type="entry name" value="LYTIC POLYSACCHARIDE MONOOXYGENASE"/>
    <property type="match status" value="1"/>
</dbReference>
<feature type="compositionally biased region" description="Low complexity" evidence="1">
    <location>
        <begin position="286"/>
        <end position="320"/>
    </location>
</feature>
<feature type="chain" id="PRO_5040985766" description="Chitin-binding type-4 domain-containing protein" evidence="2">
    <location>
        <begin position="18"/>
        <end position="417"/>
    </location>
</feature>
<evidence type="ECO:0000313" key="4">
    <source>
        <dbReference type="Proteomes" id="UP001152087"/>
    </source>
</evidence>
<organism evidence="3 4">
    <name type="scientific">Fusarium falciforme</name>
    <dbReference type="NCBI Taxonomy" id="195108"/>
    <lineage>
        <taxon>Eukaryota</taxon>
        <taxon>Fungi</taxon>
        <taxon>Dikarya</taxon>
        <taxon>Ascomycota</taxon>
        <taxon>Pezizomycotina</taxon>
        <taxon>Sordariomycetes</taxon>
        <taxon>Hypocreomycetidae</taxon>
        <taxon>Hypocreales</taxon>
        <taxon>Nectriaceae</taxon>
        <taxon>Fusarium</taxon>
        <taxon>Fusarium solani species complex</taxon>
    </lineage>
</organism>